<feature type="domain" description="Glycylpeptide N-tetradecanoyltransferase N-terminal" evidence="8">
    <location>
        <begin position="165"/>
        <end position="323"/>
    </location>
</feature>
<feature type="compositionally biased region" description="Low complexity" evidence="7">
    <location>
        <begin position="87"/>
        <end position="103"/>
    </location>
</feature>
<comment type="catalytic activity">
    <reaction evidence="5">
        <text>N-terminal glycyl-[protein] + tetradecanoyl-CoA = N-tetradecanoylglycyl-[protein] + CoA + H(+)</text>
        <dbReference type="Rhea" id="RHEA:15521"/>
        <dbReference type="Rhea" id="RHEA-COMP:12666"/>
        <dbReference type="Rhea" id="RHEA-COMP:12667"/>
        <dbReference type="ChEBI" id="CHEBI:15378"/>
        <dbReference type="ChEBI" id="CHEBI:57287"/>
        <dbReference type="ChEBI" id="CHEBI:57385"/>
        <dbReference type="ChEBI" id="CHEBI:64723"/>
        <dbReference type="ChEBI" id="CHEBI:133050"/>
        <dbReference type="EC" id="2.3.1.97"/>
    </reaction>
</comment>
<dbReference type="PROSITE" id="PS00976">
    <property type="entry name" value="NMT_2"/>
    <property type="match status" value="1"/>
</dbReference>
<evidence type="ECO:0000256" key="7">
    <source>
        <dbReference type="SAM" id="MobiDB-lite"/>
    </source>
</evidence>
<dbReference type="PIRSF" id="PIRSF015892">
    <property type="entry name" value="N-myristl_transf"/>
    <property type="match status" value="1"/>
</dbReference>
<feature type="region of interest" description="Disordered" evidence="7">
    <location>
        <begin position="1"/>
        <end position="107"/>
    </location>
</feature>
<evidence type="ECO:0000256" key="5">
    <source>
        <dbReference type="RuleBase" id="RU000586"/>
    </source>
</evidence>
<dbReference type="GO" id="GO:0004379">
    <property type="term" value="F:glycylpeptide N-tetradecanoyltransferase activity"/>
    <property type="evidence" value="ECO:0007669"/>
    <property type="project" value="UniProtKB-EC"/>
</dbReference>
<reference evidence="10" key="1">
    <citation type="submission" date="2020-06" db="EMBL/GenBank/DDBJ databases">
        <title>Draft genome of Bugula neritina, a colonial animal packing powerful symbionts and potential medicines.</title>
        <authorList>
            <person name="Rayko M."/>
        </authorList>
    </citation>
    <scope>NUCLEOTIDE SEQUENCE [LARGE SCALE GENOMIC DNA]</scope>
    <source>
        <strain evidence="10">Kwan_BN1</strain>
    </source>
</reference>
<dbReference type="InterPro" id="IPR022677">
    <property type="entry name" value="NMT_C"/>
</dbReference>
<dbReference type="OrthoDB" id="60315at2759"/>
<keyword evidence="4 5" id="KW-0012">Acyltransferase</keyword>
<evidence type="ECO:0000256" key="3">
    <source>
        <dbReference type="ARBA" id="ARBA00022679"/>
    </source>
</evidence>
<dbReference type="InterPro" id="IPR022676">
    <property type="entry name" value="NMT_N"/>
</dbReference>
<comment type="caution">
    <text evidence="10">The sequence shown here is derived from an EMBL/GenBank/DDBJ whole genome shotgun (WGS) entry which is preliminary data.</text>
</comment>
<dbReference type="InterPro" id="IPR016181">
    <property type="entry name" value="Acyl_CoA_acyltransferase"/>
</dbReference>
<dbReference type="FunFam" id="3.40.630.170:FF:000001">
    <property type="entry name" value="Glycylpeptide N-tetradecanoyltransferase"/>
    <property type="match status" value="1"/>
</dbReference>
<dbReference type="EC" id="2.3.1.97" evidence="2 5"/>
<dbReference type="PANTHER" id="PTHR11377">
    <property type="entry name" value="N-MYRISTOYL TRANSFERASE"/>
    <property type="match status" value="1"/>
</dbReference>
<gene>
    <name evidence="10" type="ORF">EB796_015935</name>
</gene>
<protein>
    <recommendedName>
        <fullName evidence="2 5">Glycylpeptide N-tetradecanoyltransferase</fullName>
        <ecNumber evidence="2 5">2.3.1.97</ecNumber>
    </recommendedName>
</protein>
<dbReference type="AlphaFoldDB" id="A0A7J7JJ84"/>
<evidence type="ECO:0000259" key="8">
    <source>
        <dbReference type="Pfam" id="PF01233"/>
    </source>
</evidence>
<comment type="similarity">
    <text evidence="1 6">Belongs to the NMT family.</text>
</comment>
<dbReference type="InterPro" id="IPR022678">
    <property type="entry name" value="NMT_CS"/>
</dbReference>
<sequence>MADADSLAEMGISDENNSVSAGDDADAEEDETSLDGSLAAGRHKKTHKKHKRKQQRDLPVNTSDSEDSAPAKENAMAAKSSIDVESPEPSTSQQSSQEQSSASHNLAPVQKSIEAVGRHLQQLQLASVATTPKSLEDASKRRYQFWETQPVLGFDETPGDANCAIEEDKSQDKIRQETLNLPQGFEWNTLDITEVSQLEELYTLLNENYVEDDDNMFRFDYSPNFLKWALQPPGWEKEWHVGVRVSKSKKLVGFISAIPAHIQIYDKRKKMVEINFLCVHKKLRSKRVAPVLIREITRRVNCKGLFQAVYTAGVVLPRPVASCRYWHRSLNPKKLIEVKFSHLGRNMTMQRTLKLYRLPETPQLPGFRKFRKEDLNVTFQLVNEYLERFDLSPRFTESEFEHWFMPREGIIESFVNEVDGKVTDFISFYALPSTVMHHPTHKILKAAYAFYMSTTKVTRTEIMKDALIVAKQLGFDVFNALDLMDNKEFLENLKFGVGDGNLQYYIYNWKCRQMPSNKVGLVLQ</sequence>
<keyword evidence="3 5" id="KW-0808">Transferase</keyword>
<dbReference type="PROSITE" id="PS00975">
    <property type="entry name" value="NMT_1"/>
    <property type="match status" value="1"/>
</dbReference>
<evidence type="ECO:0000256" key="2">
    <source>
        <dbReference type="ARBA" id="ARBA00012923"/>
    </source>
</evidence>
<keyword evidence="11" id="KW-1185">Reference proteome</keyword>
<name>A0A7J7JJ84_BUGNE</name>
<dbReference type="Pfam" id="PF02799">
    <property type="entry name" value="NMT_C"/>
    <property type="match status" value="1"/>
</dbReference>
<feature type="compositionally biased region" description="Basic residues" evidence="7">
    <location>
        <begin position="41"/>
        <end position="54"/>
    </location>
</feature>
<comment type="function">
    <text evidence="5">Adds a myristoyl group to the N-terminal glycine residue of certain cellular proteins.</text>
</comment>
<feature type="domain" description="Glycylpeptide N-tetradecanoyltransferase C-terminal" evidence="9">
    <location>
        <begin position="337"/>
        <end position="515"/>
    </location>
</feature>
<evidence type="ECO:0000313" key="11">
    <source>
        <dbReference type="Proteomes" id="UP000593567"/>
    </source>
</evidence>
<evidence type="ECO:0000256" key="4">
    <source>
        <dbReference type="ARBA" id="ARBA00023315"/>
    </source>
</evidence>
<evidence type="ECO:0000259" key="9">
    <source>
        <dbReference type="Pfam" id="PF02799"/>
    </source>
</evidence>
<dbReference type="Pfam" id="PF01233">
    <property type="entry name" value="NMT"/>
    <property type="match status" value="1"/>
</dbReference>
<feature type="compositionally biased region" description="Acidic residues" evidence="7">
    <location>
        <begin position="23"/>
        <end position="33"/>
    </location>
</feature>
<proteinExistence type="inferred from homology"/>
<dbReference type="Proteomes" id="UP000593567">
    <property type="component" value="Unassembled WGS sequence"/>
</dbReference>
<dbReference type="FunFam" id="3.40.630.30:FF:000042">
    <property type="entry name" value="Glycylpeptide N-tetradecanoyltransferase"/>
    <property type="match status" value="1"/>
</dbReference>
<dbReference type="PANTHER" id="PTHR11377:SF5">
    <property type="entry name" value="GLYCYLPEPTIDE N-TETRADECANOYLTRANSFERASE"/>
    <property type="match status" value="1"/>
</dbReference>
<dbReference type="SUPFAM" id="SSF55729">
    <property type="entry name" value="Acyl-CoA N-acyltransferases (Nat)"/>
    <property type="match status" value="2"/>
</dbReference>
<dbReference type="Gene3D" id="3.40.630.170">
    <property type="match status" value="1"/>
</dbReference>
<accession>A0A7J7JJ84</accession>
<dbReference type="InterPro" id="IPR000903">
    <property type="entry name" value="NMT"/>
</dbReference>
<organism evidence="10 11">
    <name type="scientific">Bugula neritina</name>
    <name type="common">Brown bryozoan</name>
    <name type="synonym">Sertularia neritina</name>
    <dbReference type="NCBI Taxonomy" id="10212"/>
    <lineage>
        <taxon>Eukaryota</taxon>
        <taxon>Metazoa</taxon>
        <taxon>Spiralia</taxon>
        <taxon>Lophotrochozoa</taxon>
        <taxon>Bryozoa</taxon>
        <taxon>Gymnolaemata</taxon>
        <taxon>Cheilostomatida</taxon>
        <taxon>Flustrina</taxon>
        <taxon>Buguloidea</taxon>
        <taxon>Bugulidae</taxon>
        <taxon>Bugula</taxon>
    </lineage>
</organism>
<evidence type="ECO:0000256" key="6">
    <source>
        <dbReference type="RuleBase" id="RU004178"/>
    </source>
</evidence>
<evidence type="ECO:0000313" key="10">
    <source>
        <dbReference type="EMBL" id="KAF6025684.1"/>
    </source>
</evidence>
<dbReference type="EMBL" id="VXIV02002437">
    <property type="protein sequence ID" value="KAF6025684.1"/>
    <property type="molecule type" value="Genomic_DNA"/>
</dbReference>
<evidence type="ECO:0000256" key="1">
    <source>
        <dbReference type="ARBA" id="ARBA00009469"/>
    </source>
</evidence>
<dbReference type="GO" id="GO:0005737">
    <property type="term" value="C:cytoplasm"/>
    <property type="evidence" value="ECO:0007669"/>
    <property type="project" value="TreeGrafter"/>
</dbReference>